<dbReference type="EMBL" id="JBHLUH010000094">
    <property type="protein sequence ID" value="MFC0533985.1"/>
    <property type="molecule type" value="Genomic_DNA"/>
</dbReference>
<comment type="caution">
    <text evidence="3">The sequence shown here is derived from an EMBL/GenBank/DDBJ whole genome shotgun (WGS) entry which is preliminary data.</text>
</comment>
<organism evidence="3 4">
    <name type="scientific">Phytohabitans kaempferiae</name>
    <dbReference type="NCBI Taxonomy" id="1620943"/>
    <lineage>
        <taxon>Bacteria</taxon>
        <taxon>Bacillati</taxon>
        <taxon>Actinomycetota</taxon>
        <taxon>Actinomycetes</taxon>
        <taxon>Micromonosporales</taxon>
        <taxon>Micromonosporaceae</taxon>
    </lineage>
</organism>
<dbReference type="PANTHER" id="PTHR42693">
    <property type="entry name" value="ARYLSULFATASE FAMILY MEMBER"/>
    <property type="match status" value="1"/>
</dbReference>
<keyword evidence="4" id="KW-1185">Reference proteome</keyword>
<gene>
    <name evidence="3" type="ORF">ACFFIA_40940</name>
</gene>
<accession>A0ABV6MGX2</accession>
<evidence type="ECO:0000256" key="1">
    <source>
        <dbReference type="ARBA" id="ARBA00008779"/>
    </source>
</evidence>
<dbReference type="InterPro" id="IPR050738">
    <property type="entry name" value="Sulfatase"/>
</dbReference>
<name>A0ABV6MGX2_9ACTN</name>
<comment type="similarity">
    <text evidence="1">Belongs to the sulfatase family.</text>
</comment>
<dbReference type="RefSeq" id="WP_377262277.1">
    <property type="nucleotide sequence ID" value="NZ_JBHLUH010000094.1"/>
</dbReference>
<dbReference type="SUPFAM" id="SSF53649">
    <property type="entry name" value="Alkaline phosphatase-like"/>
    <property type="match status" value="1"/>
</dbReference>
<dbReference type="Proteomes" id="UP001589867">
    <property type="component" value="Unassembled WGS sequence"/>
</dbReference>
<reference evidence="3 4" key="1">
    <citation type="submission" date="2024-09" db="EMBL/GenBank/DDBJ databases">
        <authorList>
            <person name="Sun Q."/>
            <person name="Mori K."/>
        </authorList>
    </citation>
    <scope>NUCLEOTIDE SEQUENCE [LARGE SCALE GENOMIC DNA]</scope>
    <source>
        <strain evidence="3 4">TBRC 3947</strain>
    </source>
</reference>
<dbReference type="InterPro" id="IPR017850">
    <property type="entry name" value="Alkaline_phosphatase_core_sf"/>
</dbReference>
<evidence type="ECO:0000256" key="2">
    <source>
        <dbReference type="ARBA" id="ARBA00022801"/>
    </source>
</evidence>
<dbReference type="PANTHER" id="PTHR42693:SF53">
    <property type="entry name" value="ENDO-4-O-SULFATASE"/>
    <property type="match status" value="1"/>
</dbReference>
<evidence type="ECO:0000313" key="3">
    <source>
        <dbReference type="EMBL" id="MFC0533985.1"/>
    </source>
</evidence>
<sequence>MLPALRGAPAPDATLFWEHLGNAAVRRGRWKLVREHRGPWELYDMDGDRSEVDDLAHRHPDPVTELAAEYQHWARRVGVIPRA</sequence>
<evidence type="ECO:0008006" key="5">
    <source>
        <dbReference type="Google" id="ProtNLM"/>
    </source>
</evidence>
<proteinExistence type="inferred from homology"/>
<evidence type="ECO:0000313" key="4">
    <source>
        <dbReference type="Proteomes" id="UP001589867"/>
    </source>
</evidence>
<protein>
    <recommendedName>
        <fullName evidence="5">N-sulphoglucosamine sulphohydrolase C-terminal domain-containing protein</fullName>
    </recommendedName>
</protein>
<keyword evidence="2" id="KW-0378">Hydrolase</keyword>
<dbReference type="Gene3D" id="3.30.1120.10">
    <property type="match status" value="1"/>
</dbReference>